<accession>A0A016S8X4</accession>
<name>A0A016S8X4_9BILA</name>
<dbReference type="Proteomes" id="UP000024635">
    <property type="component" value="Unassembled WGS sequence"/>
</dbReference>
<gene>
    <name evidence="1" type="primary">Acey_s0274.g1026</name>
    <name evidence="1" type="ORF">Y032_0274g1026</name>
</gene>
<organism evidence="1 2">
    <name type="scientific">Ancylostoma ceylanicum</name>
    <dbReference type="NCBI Taxonomy" id="53326"/>
    <lineage>
        <taxon>Eukaryota</taxon>
        <taxon>Metazoa</taxon>
        <taxon>Ecdysozoa</taxon>
        <taxon>Nematoda</taxon>
        <taxon>Chromadorea</taxon>
        <taxon>Rhabditida</taxon>
        <taxon>Rhabditina</taxon>
        <taxon>Rhabditomorpha</taxon>
        <taxon>Strongyloidea</taxon>
        <taxon>Ancylostomatidae</taxon>
        <taxon>Ancylostomatinae</taxon>
        <taxon>Ancylostoma</taxon>
    </lineage>
</organism>
<proteinExistence type="predicted"/>
<protein>
    <submittedName>
        <fullName evidence="1">Uncharacterized protein</fullName>
    </submittedName>
</protein>
<evidence type="ECO:0000313" key="2">
    <source>
        <dbReference type="Proteomes" id="UP000024635"/>
    </source>
</evidence>
<keyword evidence="2" id="KW-1185">Reference proteome</keyword>
<reference evidence="2" key="1">
    <citation type="journal article" date="2015" name="Nat. Genet.">
        <title>The genome and transcriptome of the zoonotic hookworm Ancylostoma ceylanicum identify infection-specific gene families.</title>
        <authorList>
            <person name="Schwarz E.M."/>
            <person name="Hu Y."/>
            <person name="Antoshechkin I."/>
            <person name="Miller M.M."/>
            <person name="Sternberg P.W."/>
            <person name="Aroian R.V."/>
        </authorList>
    </citation>
    <scope>NUCLEOTIDE SEQUENCE</scope>
    <source>
        <strain evidence="2">HY135</strain>
    </source>
</reference>
<sequence>MKTKAAVILNVEKSTSAAVDSNTGLYTYRIYTAAIDLEEYSTAIRRRWRLQSIVCCIDDCINFKPSNITTPQRDFLQNTASNTDCNCGHLSLSKRSYLLEELPDIEYENFTNTFRTELGSPSKLSPLYLK</sequence>
<comment type="caution">
    <text evidence="1">The sequence shown here is derived from an EMBL/GenBank/DDBJ whole genome shotgun (WGS) entry which is preliminary data.</text>
</comment>
<evidence type="ECO:0000313" key="1">
    <source>
        <dbReference type="EMBL" id="EYB86724.1"/>
    </source>
</evidence>
<dbReference type="EMBL" id="JARK01001610">
    <property type="protein sequence ID" value="EYB86724.1"/>
    <property type="molecule type" value="Genomic_DNA"/>
</dbReference>
<dbReference type="AlphaFoldDB" id="A0A016S8X4"/>